<evidence type="ECO:0000256" key="3">
    <source>
        <dbReference type="ARBA" id="ARBA00022857"/>
    </source>
</evidence>
<dbReference type="EMBL" id="DXDX01000189">
    <property type="protein sequence ID" value="HIY22302.1"/>
    <property type="molecule type" value="Genomic_DNA"/>
</dbReference>
<dbReference type="PROSITE" id="PS00521">
    <property type="entry name" value="P5CR"/>
    <property type="match status" value="1"/>
</dbReference>
<dbReference type="Pfam" id="PF03807">
    <property type="entry name" value="F420_oxidored"/>
    <property type="match status" value="1"/>
</dbReference>
<name>A0A9D1YAY4_9FIRM</name>
<evidence type="ECO:0000256" key="7">
    <source>
        <dbReference type="NCBIfam" id="TIGR00112"/>
    </source>
</evidence>
<dbReference type="Gene3D" id="3.40.50.720">
    <property type="entry name" value="NAD(P)-binding Rossmann-like Domain"/>
    <property type="match status" value="1"/>
</dbReference>
<organism evidence="12 13">
    <name type="scientific">Candidatus Flavonifractor merdigallinarum</name>
    <dbReference type="NCBI Taxonomy" id="2838589"/>
    <lineage>
        <taxon>Bacteria</taxon>
        <taxon>Bacillati</taxon>
        <taxon>Bacillota</taxon>
        <taxon>Clostridia</taxon>
        <taxon>Eubacteriales</taxon>
        <taxon>Oscillospiraceae</taxon>
        <taxon>Flavonifractor</taxon>
    </lineage>
</organism>
<feature type="domain" description="Pyrroline-5-carboxylate reductase catalytic N-terminal" evidence="10">
    <location>
        <begin position="5"/>
        <end position="96"/>
    </location>
</feature>
<dbReference type="EC" id="1.5.1.2" evidence="6 7"/>
<proteinExistence type="inferred from homology"/>
<evidence type="ECO:0000256" key="8">
    <source>
        <dbReference type="PIRSR" id="PIRSR000193-1"/>
    </source>
</evidence>
<evidence type="ECO:0000256" key="6">
    <source>
        <dbReference type="HAMAP-Rule" id="MF_01925"/>
    </source>
</evidence>
<keyword evidence="2 6" id="KW-0641">Proline biosynthesis</keyword>
<comment type="catalytic activity">
    <reaction evidence="6">
        <text>L-proline + NAD(+) = (S)-1-pyrroline-5-carboxylate + NADH + 2 H(+)</text>
        <dbReference type="Rhea" id="RHEA:14105"/>
        <dbReference type="ChEBI" id="CHEBI:15378"/>
        <dbReference type="ChEBI" id="CHEBI:17388"/>
        <dbReference type="ChEBI" id="CHEBI:57540"/>
        <dbReference type="ChEBI" id="CHEBI:57945"/>
        <dbReference type="ChEBI" id="CHEBI:60039"/>
        <dbReference type="EC" id="1.5.1.2"/>
    </reaction>
</comment>
<comment type="pathway">
    <text evidence="6 9">Amino-acid biosynthesis; L-proline biosynthesis; L-proline from L-glutamate 5-semialdehyde: step 1/1.</text>
</comment>
<comment type="catalytic activity">
    <reaction evidence="6 9">
        <text>L-proline + NADP(+) = (S)-1-pyrroline-5-carboxylate + NADPH + 2 H(+)</text>
        <dbReference type="Rhea" id="RHEA:14109"/>
        <dbReference type="ChEBI" id="CHEBI:15378"/>
        <dbReference type="ChEBI" id="CHEBI:17388"/>
        <dbReference type="ChEBI" id="CHEBI:57783"/>
        <dbReference type="ChEBI" id="CHEBI:58349"/>
        <dbReference type="ChEBI" id="CHEBI:60039"/>
        <dbReference type="EC" id="1.5.1.2"/>
    </reaction>
</comment>
<evidence type="ECO:0000256" key="9">
    <source>
        <dbReference type="RuleBase" id="RU003903"/>
    </source>
</evidence>
<dbReference type="InterPro" id="IPR028939">
    <property type="entry name" value="P5C_Rdtase_cat_N"/>
</dbReference>
<comment type="function">
    <text evidence="5 6">Catalyzes the reduction of 1-pyrroline-5-carboxylate (PCA) to L-proline.</text>
</comment>
<dbReference type="InterPro" id="IPR053790">
    <property type="entry name" value="P5CR-like_CS"/>
</dbReference>
<dbReference type="FunFam" id="1.10.3730.10:FF:000001">
    <property type="entry name" value="Pyrroline-5-carboxylate reductase"/>
    <property type="match status" value="1"/>
</dbReference>
<feature type="binding site" evidence="8">
    <location>
        <position position="54"/>
    </location>
    <ligand>
        <name>NADPH</name>
        <dbReference type="ChEBI" id="CHEBI:57783"/>
    </ligand>
</feature>
<keyword evidence="6" id="KW-0963">Cytoplasm</keyword>
<evidence type="ECO:0000256" key="4">
    <source>
        <dbReference type="ARBA" id="ARBA00023002"/>
    </source>
</evidence>
<feature type="binding site" evidence="8">
    <location>
        <begin position="7"/>
        <end position="12"/>
    </location>
    <ligand>
        <name>NADP(+)</name>
        <dbReference type="ChEBI" id="CHEBI:58349"/>
    </ligand>
</feature>
<comment type="similarity">
    <text evidence="1 6 9">Belongs to the pyrroline-5-carboxylate reductase family.</text>
</comment>
<evidence type="ECO:0000259" key="10">
    <source>
        <dbReference type="Pfam" id="PF03807"/>
    </source>
</evidence>
<keyword evidence="4 6" id="KW-0560">Oxidoreductase</keyword>
<dbReference type="AlphaFoldDB" id="A0A9D1YAY4"/>
<reference evidence="12" key="1">
    <citation type="journal article" date="2021" name="PeerJ">
        <title>Extensive microbial diversity within the chicken gut microbiome revealed by metagenomics and culture.</title>
        <authorList>
            <person name="Gilroy R."/>
            <person name="Ravi A."/>
            <person name="Getino M."/>
            <person name="Pursley I."/>
            <person name="Horton D.L."/>
            <person name="Alikhan N.F."/>
            <person name="Baker D."/>
            <person name="Gharbi K."/>
            <person name="Hall N."/>
            <person name="Watson M."/>
            <person name="Adriaenssens E.M."/>
            <person name="Foster-Nyarko E."/>
            <person name="Jarju S."/>
            <person name="Secka A."/>
            <person name="Antonio M."/>
            <person name="Oren A."/>
            <person name="Chaudhuri R.R."/>
            <person name="La Ragione R."/>
            <person name="Hildebrand F."/>
            <person name="Pallen M.J."/>
        </authorList>
    </citation>
    <scope>NUCLEOTIDE SEQUENCE</scope>
    <source>
        <strain evidence="12">ChiBcec16_6824</strain>
    </source>
</reference>
<keyword evidence="6 9" id="KW-0028">Amino-acid biosynthesis</keyword>
<keyword evidence="3 6" id="KW-0521">NADP</keyword>
<dbReference type="SUPFAM" id="SSF48179">
    <property type="entry name" value="6-phosphogluconate dehydrogenase C-terminal domain-like"/>
    <property type="match status" value="1"/>
</dbReference>
<evidence type="ECO:0000256" key="1">
    <source>
        <dbReference type="ARBA" id="ARBA00005525"/>
    </source>
</evidence>
<dbReference type="InterPro" id="IPR000304">
    <property type="entry name" value="Pyrroline-COOH_reductase"/>
</dbReference>
<dbReference type="GO" id="GO:0005737">
    <property type="term" value="C:cytoplasm"/>
    <property type="evidence" value="ECO:0007669"/>
    <property type="project" value="UniProtKB-SubCell"/>
</dbReference>
<dbReference type="HAMAP" id="MF_01925">
    <property type="entry name" value="P5C_reductase"/>
    <property type="match status" value="1"/>
</dbReference>
<evidence type="ECO:0000256" key="5">
    <source>
        <dbReference type="ARBA" id="ARBA00058118"/>
    </source>
</evidence>
<gene>
    <name evidence="6 12" type="primary">proC</name>
    <name evidence="12" type="ORF">H9841_10450</name>
</gene>
<dbReference type="PIRSF" id="PIRSF000193">
    <property type="entry name" value="Pyrrol-5-carb_rd"/>
    <property type="match status" value="1"/>
</dbReference>
<evidence type="ECO:0000313" key="13">
    <source>
        <dbReference type="Proteomes" id="UP000823868"/>
    </source>
</evidence>
<dbReference type="SUPFAM" id="SSF51735">
    <property type="entry name" value="NAD(P)-binding Rossmann-fold domains"/>
    <property type="match status" value="1"/>
</dbReference>
<dbReference type="InterPro" id="IPR008927">
    <property type="entry name" value="6-PGluconate_DH-like_C_sf"/>
</dbReference>
<dbReference type="InterPro" id="IPR036291">
    <property type="entry name" value="NAD(P)-bd_dom_sf"/>
</dbReference>
<dbReference type="Gene3D" id="1.10.3730.10">
    <property type="entry name" value="ProC C-terminal domain-like"/>
    <property type="match status" value="1"/>
</dbReference>
<dbReference type="PANTHER" id="PTHR11645:SF0">
    <property type="entry name" value="PYRROLINE-5-CARBOXYLATE REDUCTASE 3"/>
    <property type="match status" value="1"/>
</dbReference>
<dbReference type="PANTHER" id="PTHR11645">
    <property type="entry name" value="PYRROLINE-5-CARBOXYLATE REDUCTASE"/>
    <property type="match status" value="1"/>
</dbReference>
<evidence type="ECO:0000259" key="11">
    <source>
        <dbReference type="Pfam" id="PF14748"/>
    </source>
</evidence>
<comment type="caution">
    <text evidence="12">The sequence shown here is derived from an EMBL/GenBank/DDBJ whole genome shotgun (WGS) entry which is preliminary data.</text>
</comment>
<dbReference type="Pfam" id="PF14748">
    <property type="entry name" value="P5CR_dimer"/>
    <property type="match status" value="1"/>
</dbReference>
<dbReference type="NCBIfam" id="TIGR00112">
    <property type="entry name" value="proC"/>
    <property type="match status" value="1"/>
</dbReference>
<feature type="domain" description="Pyrroline-5-carboxylate reductase dimerisation" evidence="11">
    <location>
        <begin position="159"/>
        <end position="261"/>
    </location>
</feature>
<dbReference type="GO" id="GO:0004735">
    <property type="term" value="F:pyrroline-5-carboxylate reductase activity"/>
    <property type="evidence" value="ECO:0007669"/>
    <property type="project" value="UniProtKB-UniRule"/>
</dbReference>
<accession>A0A9D1YAY4</accession>
<dbReference type="GO" id="GO:0055129">
    <property type="term" value="P:L-proline biosynthetic process"/>
    <property type="evidence" value="ECO:0007669"/>
    <property type="project" value="UniProtKB-UniRule"/>
</dbReference>
<comment type="subcellular location">
    <subcellularLocation>
        <location evidence="6">Cytoplasm</location>
    </subcellularLocation>
</comment>
<dbReference type="InterPro" id="IPR029036">
    <property type="entry name" value="P5CR_dimer"/>
</dbReference>
<reference evidence="12" key="2">
    <citation type="submission" date="2021-04" db="EMBL/GenBank/DDBJ databases">
        <authorList>
            <person name="Gilroy R."/>
        </authorList>
    </citation>
    <scope>NUCLEOTIDE SEQUENCE</scope>
    <source>
        <strain evidence="12">ChiBcec16_6824</strain>
    </source>
</reference>
<evidence type="ECO:0000256" key="2">
    <source>
        <dbReference type="ARBA" id="ARBA00022650"/>
    </source>
</evidence>
<sequence>MKQAAFIGTGNMGGALVRAACLSVPPQEIIISNRTRAKAQDLEGETGCTVAANNLEAASAGRYVFLGVKPHLMRSLLEEIGPVLTPDQVLVSMAAGLTTETLATWAPSGTPILRIMPNTPCSIGKGMIALCAGPGVQAAHLQAVEHILRFAGRVERLNEGLMDAFSAVAGCGPAFVYPFLEAMADGGVLAGLPRQQAIAFAAQTLIGAACLVLESGEHPGALKDAVCSPGGSTIEGVAALERGGFRGIVLDAVVAAWKKNTALGKS</sequence>
<protein>
    <recommendedName>
        <fullName evidence="6 7">Pyrroline-5-carboxylate reductase</fullName>
        <shortName evidence="6">P5C reductase</shortName>
        <shortName evidence="6">P5CR</shortName>
        <ecNumber evidence="6 7">1.5.1.2</ecNumber>
    </recommendedName>
    <alternativeName>
        <fullName evidence="6">PCA reductase</fullName>
    </alternativeName>
</protein>
<dbReference type="Proteomes" id="UP000823868">
    <property type="component" value="Unassembled WGS sequence"/>
</dbReference>
<evidence type="ECO:0000313" key="12">
    <source>
        <dbReference type="EMBL" id="HIY22302.1"/>
    </source>
</evidence>